<keyword evidence="2" id="KW-1185">Reference proteome</keyword>
<organism evidence="1 2">
    <name type="scientific">Sporothrix epigloea</name>
    <dbReference type="NCBI Taxonomy" id="1892477"/>
    <lineage>
        <taxon>Eukaryota</taxon>
        <taxon>Fungi</taxon>
        <taxon>Dikarya</taxon>
        <taxon>Ascomycota</taxon>
        <taxon>Pezizomycotina</taxon>
        <taxon>Sordariomycetes</taxon>
        <taxon>Sordariomycetidae</taxon>
        <taxon>Ophiostomatales</taxon>
        <taxon>Ophiostomataceae</taxon>
        <taxon>Sporothrix</taxon>
    </lineage>
</organism>
<comment type="caution">
    <text evidence="1">The sequence shown here is derived from an EMBL/GenBank/DDBJ whole genome shotgun (WGS) entry which is preliminary data.</text>
</comment>
<dbReference type="EMBL" id="CAWUOM010000018">
    <property type="protein sequence ID" value="CAK7265567.1"/>
    <property type="molecule type" value="Genomic_DNA"/>
</dbReference>
<dbReference type="Gene3D" id="3.10.129.10">
    <property type="entry name" value="Hotdog Thioesterase"/>
    <property type="match status" value="1"/>
</dbReference>
<dbReference type="PANTHER" id="PTHR31793:SF39">
    <property type="entry name" value="THIOESTERASE_THIOL ESTER DEHYDRASE-ISOMERASE"/>
    <property type="match status" value="1"/>
</dbReference>
<evidence type="ECO:0000313" key="1">
    <source>
        <dbReference type="EMBL" id="CAK7265567.1"/>
    </source>
</evidence>
<dbReference type="Pfam" id="PF13279">
    <property type="entry name" value="4HBT_2"/>
    <property type="match status" value="1"/>
</dbReference>
<sequence>MHSAASDMPTLPPARWLTDLRSRVGKIIMFGCSMAQVSELAVVTRALANEWRQLTAGSEGYLTGQRRGLEGQKVVWGEMDSFGHVNNVVYARYAESSRVNWINHFALHVDPARSKQWRGLMQADTVGLIMKSFTVDFKFPMTYPDSISVYHRLRSSPEQDPRITSLLLDCMILSHSHKRIAARLYEDVSFYDYRKAAKTQMPEFARAVLTDLWRQQQQEMVQARSRIWELVAMVERLEKQTWDRIDAVEDNGCAAAQL</sequence>
<dbReference type="Proteomes" id="UP001642501">
    <property type="component" value="Unassembled WGS sequence"/>
</dbReference>
<dbReference type="SUPFAM" id="SSF54637">
    <property type="entry name" value="Thioesterase/thiol ester dehydrase-isomerase"/>
    <property type="match status" value="1"/>
</dbReference>
<dbReference type="CDD" id="cd00586">
    <property type="entry name" value="4HBT"/>
    <property type="match status" value="1"/>
</dbReference>
<protein>
    <recommendedName>
        <fullName evidence="3">Thioesterase/thiol ester dehydrase-isomerase</fullName>
    </recommendedName>
</protein>
<gene>
    <name evidence="1" type="ORF">SEPCBS57363_001647</name>
</gene>
<reference evidence="1 2" key="1">
    <citation type="submission" date="2024-01" db="EMBL/GenBank/DDBJ databases">
        <authorList>
            <person name="Allen C."/>
            <person name="Tagirdzhanova G."/>
        </authorList>
    </citation>
    <scope>NUCLEOTIDE SEQUENCE [LARGE SCALE GENOMIC DNA]</scope>
    <source>
        <strain evidence="1 2">CBS 573.63</strain>
    </source>
</reference>
<evidence type="ECO:0000313" key="2">
    <source>
        <dbReference type="Proteomes" id="UP001642501"/>
    </source>
</evidence>
<proteinExistence type="predicted"/>
<evidence type="ECO:0008006" key="3">
    <source>
        <dbReference type="Google" id="ProtNLM"/>
    </source>
</evidence>
<dbReference type="PANTHER" id="PTHR31793">
    <property type="entry name" value="4-HYDROXYBENZOYL-COA THIOESTERASE FAMILY MEMBER"/>
    <property type="match status" value="1"/>
</dbReference>
<dbReference type="InterPro" id="IPR029069">
    <property type="entry name" value="HotDog_dom_sf"/>
</dbReference>
<dbReference type="InterPro" id="IPR050563">
    <property type="entry name" value="4-hydroxybenzoyl-CoA_TE"/>
</dbReference>
<name>A0ABP0DBR3_9PEZI</name>
<accession>A0ABP0DBR3</accession>